<comment type="caution">
    <text evidence="8">The sequence shown here is derived from an EMBL/GenBank/DDBJ whole genome shotgun (WGS) entry which is preliminary data.</text>
</comment>
<keyword evidence="9" id="KW-1185">Reference proteome</keyword>
<comment type="cofactor">
    <cofactor evidence="1">
        <name>Mg(2+)</name>
        <dbReference type="ChEBI" id="CHEBI:18420"/>
    </cofactor>
</comment>
<evidence type="ECO:0000313" key="8">
    <source>
        <dbReference type="EMBL" id="MDU0808701.1"/>
    </source>
</evidence>
<evidence type="ECO:0000256" key="4">
    <source>
        <dbReference type="ARBA" id="ARBA00021948"/>
    </source>
</evidence>
<evidence type="ECO:0000256" key="1">
    <source>
        <dbReference type="ARBA" id="ARBA00001946"/>
    </source>
</evidence>
<dbReference type="Gene3D" id="3.90.1560.10">
    <property type="entry name" value="ComB-like"/>
    <property type="match status" value="1"/>
</dbReference>
<evidence type="ECO:0000256" key="7">
    <source>
        <dbReference type="ARBA" id="ARBA00033711"/>
    </source>
</evidence>
<sequence>MQKIDVCLSPDLIHLYDLAGKAVVVVDIFRATSCMVTAFAHGAVEIIPVEDVDVCASHREQGYLISAERNGVTPAGFDFDNSPFSYQVDRVKGAKICVTTTNGTVALRRSVQAAQVYVGAFLNISSVVRALKAWSGDAIVVCAGWKGKPNLEDTLFAGAVIDELVGQYTVADDAALMAWKQYNLASSDLITAVKHSSHVNRLLGLGIEKDITFCLERDRYDVLPHLQGDKLVL</sequence>
<reference evidence="8 9" key="1">
    <citation type="submission" date="2023-09" db="EMBL/GenBank/DDBJ databases">
        <title>Aquirufa genomes.</title>
        <authorList>
            <person name="Pitt A."/>
        </authorList>
    </citation>
    <scope>NUCLEOTIDE SEQUENCE [LARGE SCALE GENOMIC DNA]</scope>
    <source>
        <strain evidence="8 9">LEOWEIH-7C</strain>
    </source>
</reference>
<protein>
    <recommendedName>
        <fullName evidence="4">Probable 2-phosphosulfolactate phosphatase</fullName>
        <ecNumber evidence="3">3.1.3.71</ecNumber>
    </recommendedName>
</protein>
<name>A0ABU3TS49_9BACT</name>
<gene>
    <name evidence="8" type="ORF">PQG45_06615</name>
</gene>
<dbReference type="Pfam" id="PF04029">
    <property type="entry name" value="2-ph_phosp"/>
    <property type="match status" value="1"/>
</dbReference>
<dbReference type="InterPro" id="IPR036702">
    <property type="entry name" value="ComB-like_sf"/>
</dbReference>
<comment type="similarity">
    <text evidence="2">Belongs to the ComB family.</text>
</comment>
<keyword evidence="6" id="KW-0460">Magnesium</keyword>
<proteinExistence type="inferred from homology"/>
<evidence type="ECO:0000256" key="5">
    <source>
        <dbReference type="ARBA" id="ARBA00022801"/>
    </source>
</evidence>
<dbReference type="PANTHER" id="PTHR37311:SF1">
    <property type="entry name" value="2-PHOSPHOSULFOLACTATE PHOSPHATASE-RELATED"/>
    <property type="match status" value="1"/>
</dbReference>
<dbReference type="Proteomes" id="UP001249959">
    <property type="component" value="Unassembled WGS sequence"/>
</dbReference>
<dbReference type="PANTHER" id="PTHR37311">
    <property type="entry name" value="2-PHOSPHOSULFOLACTATE PHOSPHATASE-RELATED"/>
    <property type="match status" value="1"/>
</dbReference>
<dbReference type="EC" id="3.1.3.71" evidence="3"/>
<dbReference type="SUPFAM" id="SSF142823">
    <property type="entry name" value="ComB-like"/>
    <property type="match status" value="1"/>
</dbReference>
<dbReference type="RefSeq" id="WP_315574738.1">
    <property type="nucleotide sequence ID" value="NZ_JARDXH010000001.1"/>
</dbReference>
<evidence type="ECO:0000313" key="9">
    <source>
        <dbReference type="Proteomes" id="UP001249959"/>
    </source>
</evidence>
<keyword evidence="5" id="KW-0378">Hydrolase</keyword>
<evidence type="ECO:0000256" key="2">
    <source>
        <dbReference type="ARBA" id="ARBA00009997"/>
    </source>
</evidence>
<evidence type="ECO:0000256" key="3">
    <source>
        <dbReference type="ARBA" id="ARBA00012953"/>
    </source>
</evidence>
<comment type="catalytic activity">
    <reaction evidence="7">
        <text>(2R)-O-phospho-3-sulfolactate + H2O = (2R)-3-sulfolactate + phosphate</text>
        <dbReference type="Rhea" id="RHEA:23416"/>
        <dbReference type="ChEBI" id="CHEBI:15377"/>
        <dbReference type="ChEBI" id="CHEBI:15597"/>
        <dbReference type="ChEBI" id="CHEBI:43474"/>
        <dbReference type="ChEBI" id="CHEBI:58738"/>
        <dbReference type="EC" id="3.1.3.71"/>
    </reaction>
</comment>
<evidence type="ECO:0000256" key="6">
    <source>
        <dbReference type="ARBA" id="ARBA00022842"/>
    </source>
</evidence>
<dbReference type="EMBL" id="JAVNWW010000002">
    <property type="protein sequence ID" value="MDU0808701.1"/>
    <property type="molecule type" value="Genomic_DNA"/>
</dbReference>
<accession>A0ABU3TS49</accession>
<dbReference type="InterPro" id="IPR005238">
    <property type="entry name" value="ComB-like"/>
</dbReference>
<organism evidence="8 9">
    <name type="scientific">Aquirufa regiilacus</name>
    <dbReference type="NCBI Taxonomy" id="3024868"/>
    <lineage>
        <taxon>Bacteria</taxon>
        <taxon>Pseudomonadati</taxon>
        <taxon>Bacteroidota</taxon>
        <taxon>Cytophagia</taxon>
        <taxon>Cytophagales</taxon>
        <taxon>Flectobacillaceae</taxon>
        <taxon>Aquirufa</taxon>
    </lineage>
</organism>